<dbReference type="InterPro" id="IPR018490">
    <property type="entry name" value="cNMP-bd_dom_sf"/>
</dbReference>
<evidence type="ECO:0000259" key="1">
    <source>
        <dbReference type="PROSITE" id="PS50042"/>
    </source>
</evidence>
<dbReference type="InterPro" id="IPR014710">
    <property type="entry name" value="RmlC-like_jellyroll"/>
</dbReference>
<dbReference type="SUPFAM" id="SSF46785">
    <property type="entry name" value="Winged helix' DNA-binding domain"/>
    <property type="match status" value="1"/>
</dbReference>
<dbReference type="Gene3D" id="2.60.120.10">
    <property type="entry name" value="Jelly Rolls"/>
    <property type="match status" value="1"/>
</dbReference>
<dbReference type="InterPro" id="IPR000595">
    <property type="entry name" value="cNMP-bd_dom"/>
</dbReference>
<dbReference type="Proteomes" id="UP000095558">
    <property type="component" value="Unassembled WGS sequence"/>
</dbReference>
<accession>A0A174CXW4</accession>
<name>A0A174CXW4_9CLOT</name>
<protein>
    <submittedName>
        <fullName evidence="2">Cyclic nucleotide-binding protein</fullName>
    </submittedName>
</protein>
<dbReference type="STRING" id="84024.ERS852471_02061"/>
<dbReference type="RefSeq" id="WP_042395244.1">
    <property type="nucleotide sequence ID" value="NZ_CYZV01000015.1"/>
</dbReference>
<proteinExistence type="predicted"/>
<dbReference type="OrthoDB" id="581021at2"/>
<dbReference type="PANTHER" id="PTHR47823:SF9">
    <property type="entry name" value="CHROMOSOME UNDETERMINED SCAFFOLD_10, WHOLE GENOME SHOTGUN SEQUENCE"/>
    <property type="match status" value="1"/>
</dbReference>
<dbReference type="PROSITE" id="PS50042">
    <property type="entry name" value="CNMP_BINDING_3"/>
    <property type="match status" value="1"/>
</dbReference>
<dbReference type="SMART" id="SM00100">
    <property type="entry name" value="cNMP"/>
    <property type="match status" value="1"/>
</dbReference>
<evidence type="ECO:0000313" key="3">
    <source>
        <dbReference type="Proteomes" id="UP000095558"/>
    </source>
</evidence>
<reference evidence="2 3" key="1">
    <citation type="submission" date="2015-09" db="EMBL/GenBank/DDBJ databases">
        <authorList>
            <consortium name="Pathogen Informatics"/>
        </authorList>
    </citation>
    <scope>NUCLEOTIDE SEQUENCE [LARGE SCALE GENOMIC DNA]</scope>
    <source>
        <strain evidence="2 3">2789STDY5834855</strain>
    </source>
</reference>
<organism evidence="2 3">
    <name type="scientific">Clostridium disporicum</name>
    <dbReference type="NCBI Taxonomy" id="84024"/>
    <lineage>
        <taxon>Bacteria</taxon>
        <taxon>Bacillati</taxon>
        <taxon>Bacillota</taxon>
        <taxon>Clostridia</taxon>
        <taxon>Eubacteriales</taxon>
        <taxon>Clostridiaceae</taxon>
        <taxon>Clostridium</taxon>
    </lineage>
</organism>
<dbReference type="InterPro" id="IPR036390">
    <property type="entry name" value="WH_DNA-bd_sf"/>
</dbReference>
<dbReference type="EMBL" id="CYZV01000015">
    <property type="protein sequence ID" value="CUO16640.1"/>
    <property type="molecule type" value="Genomic_DNA"/>
</dbReference>
<evidence type="ECO:0000313" key="2">
    <source>
        <dbReference type="EMBL" id="CUO16640.1"/>
    </source>
</evidence>
<dbReference type="GeneID" id="83010875"/>
<sequence>MNNLPYFLDTCPSYIKSKFINIKFNTFDKILIQNEIADSVYIIKKGKVKVYSLTPTGVKYLERTYCENELFGELEIFADKPILNYVEAIEPCEAIKISKESFLEWIKYDSDFSLYVHIKLSEKMYHTSINSKANVAYNLKDRVLFFLWKFLNDHNLNTVHKDILVEGVGSNIRSVNRIIKELANENIVEYNKGFIKVNDINNLVDIIFSPNPNNNLVGIFNKKTGGNYDR</sequence>
<dbReference type="AlphaFoldDB" id="A0A174CXW4"/>
<feature type="domain" description="Cyclic nucleotide-binding" evidence="1">
    <location>
        <begin position="28"/>
        <end position="102"/>
    </location>
</feature>
<dbReference type="Pfam" id="PF00027">
    <property type="entry name" value="cNMP_binding"/>
    <property type="match status" value="1"/>
</dbReference>
<dbReference type="PANTHER" id="PTHR47823">
    <property type="entry name" value="ION_TRANS DOMAIN-CONTAINING PROTEIN"/>
    <property type="match status" value="1"/>
</dbReference>
<gene>
    <name evidence="2" type="ORF">ERS852470_01613</name>
</gene>
<dbReference type="SUPFAM" id="SSF51206">
    <property type="entry name" value="cAMP-binding domain-like"/>
    <property type="match status" value="1"/>
</dbReference>
<dbReference type="CDD" id="cd00038">
    <property type="entry name" value="CAP_ED"/>
    <property type="match status" value="1"/>
</dbReference>